<evidence type="ECO:0000313" key="3">
    <source>
        <dbReference type="EMBL" id="QJA57346.1"/>
    </source>
</evidence>
<evidence type="ECO:0000313" key="5">
    <source>
        <dbReference type="EMBL" id="QJH99050.1"/>
    </source>
</evidence>
<evidence type="ECO:0000313" key="4">
    <source>
        <dbReference type="EMBL" id="QJA78186.1"/>
    </source>
</evidence>
<dbReference type="AlphaFoldDB" id="A0A6H1ZWE1"/>
<dbReference type="EMBL" id="MT144291">
    <property type="protein sequence ID" value="QJA51828.1"/>
    <property type="molecule type" value="Genomic_DNA"/>
</dbReference>
<feature type="region of interest" description="Disordered" evidence="1">
    <location>
        <begin position="43"/>
        <end position="62"/>
    </location>
</feature>
<organism evidence="2">
    <name type="scientific">viral metagenome</name>
    <dbReference type="NCBI Taxonomy" id="1070528"/>
    <lineage>
        <taxon>unclassified sequences</taxon>
        <taxon>metagenomes</taxon>
        <taxon>organismal metagenomes</taxon>
    </lineage>
</organism>
<protein>
    <submittedName>
        <fullName evidence="2">Uncharacterized protein</fullName>
    </submittedName>
</protein>
<accession>A0A6H1ZWE1</accession>
<reference evidence="2" key="1">
    <citation type="submission" date="2020-03" db="EMBL/GenBank/DDBJ databases">
        <title>The deep terrestrial virosphere.</title>
        <authorList>
            <person name="Holmfeldt K."/>
            <person name="Nilsson E."/>
            <person name="Simone D."/>
            <person name="Lopez-Fernandez M."/>
            <person name="Wu X."/>
            <person name="de Brujin I."/>
            <person name="Lundin D."/>
            <person name="Andersson A."/>
            <person name="Bertilsson S."/>
            <person name="Dopson M."/>
        </authorList>
    </citation>
    <scope>NUCLEOTIDE SEQUENCE</scope>
    <source>
        <strain evidence="4">MM415A01118</strain>
        <strain evidence="3">MM415B01659</strain>
        <strain evidence="2">TM448A02311</strain>
        <strain evidence="5">TM448B01472</strain>
    </source>
</reference>
<dbReference type="EMBL" id="MT141268">
    <property type="protein sequence ID" value="QJA57346.1"/>
    <property type="molecule type" value="Genomic_DNA"/>
</dbReference>
<sequence>MTINLWGIKDALSAEDKEYLELKKKREKVLKRWGTVEEVIKGANSALQSSSPEEAPKSSSPA</sequence>
<name>A0A6H1ZWE1_9ZZZZ</name>
<feature type="compositionally biased region" description="Low complexity" evidence="1">
    <location>
        <begin position="49"/>
        <end position="62"/>
    </location>
</feature>
<evidence type="ECO:0000313" key="2">
    <source>
        <dbReference type="EMBL" id="QJA51828.1"/>
    </source>
</evidence>
<gene>
    <name evidence="4" type="ORF">MM415A01118_0012</name>
    <name evidence="3" type="ORF">MM415B01659_0015</name>
    <name evidence="2" type="ORF">TM448A02311_0011</name>
    <name evidence="5" type="ORF">TM448B01472_0012</name>
</gene>
<evidence type="ECO:0000256" key="1">
    <source>
        <dbReference type="SAM" id="MobiDB-lite"/>
    </source>
</evidence>
<dbReference type="EMBL" id="MT144765">
    <property type="protein sequence ID" value="QJH99050.1"/>
    <property type="molecule type" value="Genomic_DNA"/>
</dbReference>
<dbReference type="EMBL" id="MT142324">
    <property type="protein sequence ID" value="QJA78186.1"/>
    <property type="molecule type" value="Genomic_DNA"/>
</dbReference>
<proteinExistence type="predicted"/>